<gene>
    <name evidence="3" type="ORF">D7Z54_12995</name>
</gene>
<accession>A0A428N3M2</accession>
<protein>
    <submittedName>
        <fullName evidence="3">Uncharacterized protein</fullName>
    </submittedName>
</protein>
<keyword evidence="2" id="KW-0472">Membrane</keyword>
<comment type="caution">
    <text evidence="3">The sequence shown here is derived from an EMBL/GenBank/DDBJ whole genome shotgun (WGS) entry which is preliminary data.</text>
</comment>
<evidence type="ECO:0000313" key="4">
    <source>
        <dbReference type="Proteomes" id="UP000275076"/>
    </source>
</evidence>
<dbReference type="AlphaFoldDB" id="A0A428N3M2"/>
<dbReference type="RefSeq" id="WP_125556286.1">
    <property type="nucleotide sequence ID" value="NZ_RBVX01000011.1"/>
</dbReference>
<keyword evidence="2" id="KW-0812">Transmembrane</keyword>
<reference evidence="3 4" key="1">
    <citation type="submission" date="2018-10" db="EMBL/GenBank/DDBJ databases">
        <title>Draft genome sequence of Bacillus salarius IM0101, isolated from a hypersaline soil in Inner Mongolia, China.</title>
        <authorList>
            <person name="Yamprayoonswat W."/>
            <person name="Boonvisut S."/>
            <person name="Jumpathong W."/>
            <person name="Sittihan S."/>
            <person name="Ruangsuj P."/>
            <person name="Wanthongcharoen S."/>
            <person name="Thongpramul N."/>
            <person name="Pimmason S."/>
            <person name="Yu B."/>
            <person name="Yasawong M."/>
        </authorList>
    </citation>
    <scope>NUCLEOTIDE SEQUENCE [LARGE SCALE GENOMIC DNA]</scope>
    <source>
        <strain evidence="3 4">IM0101</strain>
    </source>
</reference>
<evidence type="ECO:0000313" key="3">
    <source>
        <dbReference type="EMBL" id="RSL32936.1"/>
    </source>
</evidence>
<feature type="compositionally biased region" description="Low complexity" evidence="1">
    <location>
        <begin position="98"/>
        <end position="110"/>
    </location>
</feature>
<feature type="transmembrane region" description="Helical" evidence="2">
    <location>
        <begin position="6"/>
        <end position="27"/>
    </location>
</feature>
<dbReference type="Proteomes" id="UP000275076">
    <property type="component" value="Unassembled WGS sequence"/>
</dbReference>
<proteinExistence type="predicted"/>
<feature type="compositionally biased region" description="Acidic residues" evidence="1">
    <location>
        <begin position="69"/>
        <end position="84"/>
    </location>
</feature>
<dbReference type="EMBL" id="RBVX01000011">
    <property type="protein sequence ID" value="RSL32936.1"/>
    <property type="molecule type" value="Genomic_DNA"/>
</dbReference>
<evidence type="ECO:0000256" key="1">
    <source>
        <dbReference type="SAM" id="MobiDB-lite"/>
    </source>
</evidence>
<feature type="compositionally biased region" description="Acidic residues" evidence="1">
    <location>
        <begin position="45"/>
        <end position="62"/>
    </location>
</feature>
<keyword evidence="2" id="KW-1133">Transmembrane helix</keyword>
<organism evidence="3 4">
    <name type="scientific">Salibacterium salarium</name>
    <dbReference type="NCBI Taxonomy" id="284579"/>
    <lineage>
        <taxon>Bacteria</taxon>
        <taxon>Bacillati</taxon>
        <taxon>Bacillota</taxon>
        <taxon>Bacilli</taxon>
        <taxon>Bacillales</taxon>
        <taxon>Bacillaceae</taxon>
    </lineage>
</organism>
<keyword evidence="4" id="KW-1185">Reference proteome</keyword>
<dbReference type="OrthoDB" id="2949727at2"/>
<feature type="region of interest" description="Disordered" evidence="1">
    <location>
        <begin position="31"/>
        <end position="127"/>
    </location>
</feature>
<name>A0A428N3M2_9BACI</name>
<sequence>MKPFYVLGVAVLICFTIIGTAATILLYDGADDDRDNETRSKEELAGELDEALGVDDALEDESGDRSPTGDEDNQTEQEQSEDNEQGSQEVEERLENDSSSVLESPSSEESNQYAAESEAISLGPEDESISIDKLIQSLNE</sequence>
<evidence type="ECO:0000256" key="2">
    <source>
        <dbReference type="SAM" id="Phobius"/>
    </source>
</evidence>